<sequence length="76" mass="9078">MKIPFSKVPLPIRIFVLLFIPLCLLFFWILYDLPSPYSLKDYKVIPISTKIFDRSGNLLYEIYRDQNRTPVKLKDL</sequence>
<evidence type="ECO:0000313" key="3">
    <source>
        <dbReference type="Proteomes" id="UP000231198"/>
    </source>
</evidence>
<reference evidence="3" key="1">
    <citation type="submission" date="2017-09" db="EMBL/GenBank/DDBJ databases">
        <title>Depth-based differentiation of microbial function through sediment-hosted aquifers and enrichment of novel symbionts in the deep terrestrial subsurface.</title>
        <authorList>
            <person name="Probst A.J."/>
            <person name="Ladd B."/>
            <person name="Jarett J.K."/>
            <person name="Geller-Mcgrath D.E."/>
            <person name="Sieber C.M.K."/>
            <person name="Emerson J.B."/>
            <person name="Anantharaman K."/>
            <person name="Thomas B.C."/>
            <person name="Malmstrom R."/>
            <person name="Stieglmeier M."/>
            <person name="Klingl A."/>
            <person name="Woyke T."/>
            <person name="Ryan C.M."/>
            <person name="Banfield J.F."/>
        </authorList>
    </citation>
    <scope>NUCLEOTIDE SEQUENCE [LARGE SCALE GENOMIC DNA]</scope>
</reference>
<protein>
    <recommendedName>
        <fullName evidence="4">Penicillin-binding protein</fullName>
    </recommendedName>
</protein>
<keyword evidence="1" id="KW-0472">Membrane</keyword>
<feature type="non-terminal residue" evidence="2">
    <location>
        <position position="76"/>
    </location>
</feature>
<dbReference type="Proteomes" id="UP000231198">
    <property type="component" value="Unassembled WGS sequence"/>
</dbReference>
<keyword evidence="1" id="KW-0812">Transmembrane</keyword>
<dbReference type="EMBL" id="PEZG01000016">
    <property type="protein sequence ID" value="PIS16005.1"/>
    <property type="molecule type" value="Genomic_DNA"/>
</dbReference>
<organism evidence="2 3">
    <name type="scientific">Candidatus Roizmanbacteria bacterium CG09_land_8_20_14_0_10_41_9</name>
    <dbReference type="NCBI Taxonomy" id="1974850"/>
    <lineage>
        <taxon>Bacteria</taxon>
        <taxon>Candidatus Roizmaniibacteriota</taxon>
    </lineage>
</organism>
<accession>A0A2H0WTR3</accession>
<comment type="caution">
    <text evidence="2">The sequence shown here is derived from an EMBL/GenBank/DDBJ whole genome shotgun (WGS) entry which is preliminary data.</text>
</comment>
<name>A0A2H0WTR3_9BACT</name>
<evidence type="ECO:0000313" key="2">
    <source>
        <dbReference type="EMBL" id="PIS16005.1"/>
    </source>
</evidence>
<dbReference type="AlphaFoldDB" id="A0A2H0WTR3"/>
<feature type="transmembrane region" description="Helical" evidence="1">
    <location>
        <begin position="12"/>
        <end position="31"/>
    </location>
</feature>
<keyword evidence="1" id="KW-1133">Transmembrane helix</keyword>
<gene>
    <name evidence="2" type="ORF">COT62_00620</name>
</gene>
<proteinExistence type="predicted"/>
<evidence type="ECO:0008006" key="4">
    <source>
        <dbReference type="Google" id="ProtNLM"/>
    </source>
</evidence>
<evidence type="ECO:0000256" key="1">
    <source>
        <dbReference type="SAM" id="Phobius"/>
    </source>
</evidence>